<feature type="domain" description="YbaK/aminoacyl-tRNA synthetase-associated" evidence="5">
    <location>
        <begin position="23"/>
        <end position="137"/>
    </location>
</feature>
<dbReference type="InterPro" id="IPR004369">
    <property type="entry name" value="Prolyl-tRNA_editing_YbaK/EbsC"/>
</dbReference>
<dbReference type="Proteomes" id="UP000721415">
    <property type="component" value="Unassembled WGS sequence"/>
</dbReference>
<dbReference type="Pfam" id="PF04073">
    <property type="entry name" value="tRNA_edit"/>
    <property type="match status" value="1"/>
</dbReference>
<dbReference type="PANTHER" id="PTHR30411:SF0">
    <property type="entry name" value="CYS-TRNA(PRO)_CYS-TRNA(CYS) DEACYLASE YBAK"/>
    <property type="match status" value="1"/>
</dbReference>
<dbReference type="CDD" id="cd00002">
    <property type="entry name" value="YbaK_deacylase"/>
    <property type="match status" value="1"/>
</dbReference>
<sequence>MRLLELHNIPYRAWQGDDSSGQTVQQQILQEGMEKEQIFKTLVTVGKSKEHYVFMVPIEAELDLKKAANSVKEKSIQMIQQKELLSLTGYVHGGCSPIGMKKEFQTVIDETACLYEMIIFSAGQVGHSVGVRLDDIQAVKKIEIKDLMSMD</sequence>
<evidence type="ECO:0000256" key="3">
    <source>
        <dbReference type="ARBA" id="ARBA00023239"/>
    </source>
</evidence>
<comment type="similarity">
    <text evidence="1 4">Belongs to the prolyl-tRNA editing family. YbaK/EbsC subfamily.</text>
</comment>
<evidence type="ECO:0000313" key="7">
    <source>
        <dbReference type="Proteomes" id="UP000721415"/>
    </source>
</evidence>
<dbReference type="PANTHER" id="PTHR30411">
    <property type="entry name" value="CYTOPLASMIC PROTEIN"/>
    <property type="match status" value="1"/>
</dbReference>
<dbReference type="Gene3D" id="3.90.960.10">
    <property type="entry name" value="YbaK/aminoacyl-tRNA synthetase-associated domain"/>
    <property type="match status" value="1"/>
</dbReference>
<keyword evidence="3 4" id="KW-0456">Lyase</keyword>
<evidence type="ECO:0000256" key="2">
    <source>
        <dbReference type="ARBA" id="ARBA00022917"/>
    </source>
</evidence>
<evidence type="ECO:0000256" key="4">
    <source>
        <dbReference type="PIRNR" id="PIRNR006181"/>
    </source>
</evidence>
<reference evidence="6 7" key="1">
    <citation type="submission" date="2020-07" db="EMBL/GenBank/DDBJ databases">
        <title>Facklamia lactis sp. nov., isolated from raw milk.</title>
        <authorList>
            <person name="Doll E.V."/>
            <person name="Huptas C."/>
            <person name="Staib L."/>
            <person name="Wenning M."/>
            <person name="Scherer S."/>
        </authorList>
    </citation>
    <scope>NUCLEOTIDE SEQUENCE [LARGE SCALE GENOMIC DNA]</scope>
    <source>
        <strain evidence="6 7">DSM 111018</strain>
    </source>
</reference>
<dbReference type="SUPFAM" id="SSF55826">
    <property type="entry name" value="YbaK/ProRS associated domain"/>
    <property type="match status" value="1"/>
</dbReference>
<name>A0ABS0LSH1_9LACT</name>
<proteinExistence type="inferred from homology"/>
<evidence type="ECO:0000313" key="6">
    <source>
        <dbReference type="EMBL" id="MBG9987115.1"/>
    </source>
</evidence>
<keyword evidence="2 4" id="KW-0648">Protein biosynthesis</keyword>
<protein>
    <recommendedName>
        <fullName evidence="4">Cys-tRNA(Pro)/Cys-tRNA(Cys) deacylase</fullName>
        <ecNumber evidence="4">4.2.-.-</ecNumber>
    </recommendedName>
</protein>
<evidence type="ECO:0000259" key="5">
    <source>
        <dbReference type="Pfam" id="PF04073"/>
    </source>
</evidence>
<dbReference type="InterPro" id="IPR036754">
    <property type="entry name" value="YbaK/aa-tRNA-synt-asso_dom_sf"/>
</dbReference>
<dbReference type="PIRSF" id="PIRSF006181">
    <property type="entry name" value="EbsC_YbaK"/>
    <property type="match status" value="1"/>
</dbReference>
<dbReference type="EC" id="4.2.-.-" evidence="4"/>
<dbReference type="EMBL" id="JACBXQ010000006">
    <property type="protein sequence ID" value="MBG9987115.1"/>
    <property type="molecule type" value="Genomic_DNA"/>
</dbReference>
<evidence type="ECO:0000256" key="1">
    <source>
        <dbReference type="ARBA" id="ARBA00009798"/>
    </source>
</evidence>
<comment type="caution">
    <text evidence="6">The sequence shown here is derived from an EMBL/GenBank/DDBJ whole genome shotgun (WGS) entry which is preliminary data.</text>
</comment>
<keyword evidence="7" id="KW-1185">Reference proteome</keyword>
<dbReference type="InterPro" id="IPR007214">
    <property type="entry name" value="YbaK/aa-tRNA-synth-assoc-dom"/>
</dbReference>
<accession>A0ABS0LSH1</accession>
<gene>
    <name evidence="6" type="ORF">HZY91_09565</name>
</gene>
<organism evidence="6 7">
    <name type="scientific">Facklamia lactis</name>
    <dbReference type="NCBI Taxonomy" id="2749967"/>
    <lineage>
        <taxon>Bacteria</taxon>
        <taxon>Bacillati</taxon>
        <taxon>Bacillota</taxon>
        <taxon>Bacilli</taxon>
        <taxon>Lactobacillales</taxon>
        <taxon>Aerococcaceae</taxon>
        <taxon>Facklamia</taxon>
    </lineage>
</organism>